<dbReference type="Proteomes" id="UP001595615">
    <property type="component" value="Unassembled WGS sequence"/>
</dbReference>
<name>A0ABV7X4F6_9SPHN</name>
<feature type="transmembrane region" description="Helical" evidence="1">
    <location>
        <begin position="9"/>
        <end position="27"/>
    </location>
</feature>
<evidence type="ECO:0000313" key="3">
    <source>
        <dbReference type="Proteomes" id="UP001595615"/>
    </source>
</evidence>
<feature type="transmembrane region" description="Helical" evidence="1">
    <location>
        <begin position="33"/>
        <end position="57"/>
    </location>
</feature>
<organism evidence="2 3">
    <name type="scientific">Sphingoaurantiacus capsulatus</name>
    <dbReference type="NCBI Taxonomy" id="1771310"/>
    <lineage>
        <taxon>Bacteria</taxon>
        <taxon>Pseudomonadati</taxon>
        <taxon>Pseudomonadota</taxon>
        <taxon>Alphaproteobacteria</taxon>
        <taxon>Sphingomonadales</taxon>
        <taxon>Sphingosinicellaceae</taxon>
        <taxon>Sphingoaurantiacus</taxon>
    </lineage>
</organism>
<gene>
    <name evidence="2" type="ORF">ACFOMD_00565</name>
</gene>
<dbReference type="RefSeq" id="WP_380855191.1">
    <property type="nucleotide sequence ID" value="NZ_JBHRXV010000001.1"/>
</dbReference>
<dbReference type="Pfam" id="PF14108">
    <property type="entry name" value="ABA4-like"/>
    <property type="match status" value="1"/>
</dbReference>
<comment type="caution">
    <text evidence="2">The sequence shown here is derived from an EMBL/GenBank/DDBJ whole genome shotgun (WGS) entry which is preliminary data.</text>
</comment>
<protein>
    <submittedName>
        <fullName evidence="2">Abscisic acid-deficient protein Aba4 family protein</fullName>
    </submittedName>
</protein>
<dbReference type="InterPro" id="IPR025461">
    <property type="entry name" value="ABA4-like"/>
</dbReference>
<accession>A0ABV7X4F6</accession>
<keyword evidence="3" id="KW-1185">Reference proteome</keyword>
<keyword evidence="1" id="KW-0812">Transmembrane</keyword>
<sequence>MGRMTLDQYFVATNVVAGIGWLMLLAAPLNRPLMVMLARTAGVLLAVSYVVLFVMAWRSAEGFAATYSLPGIAAFFDVPGFVLVGWIHYLAFDLWVGSWEVEEAGRSRLAHWLVVPCLFFTYLLGPVGLLLFLLLRMVAAKKR</sequence>
<dbReference type="EMBL" id="JBHRXV010000001">
    <property type="protein sequence ID" value="MFC3711040.1"/>
    <property type="molecule type" value="Genomic_DNA"/>
</dbReference>
<evidence type="ECO:0000256" key="1">
    <source>
        <dbReference type="SAM" id="Phobius"/>
    </source>
</evidence>
<evidence type="ECO:0000313" key="2">
    <source>
        <dbReference type="EMBL" id="MFC3711040.1"/>
    </source>
</evidence>
<feature type="transmembrane region" description="Helical" evidence="1">
    <location>
        <begin position="69"/>
        <end position="89"/>
    </location>
</feature>
<keyword evidence="1" id="KW-0472">Membrane</keyword>
<feature type="transmembrane region" description="Helical" evidence="1">
    <location>
        <begin position="109"/>
        <end position="135"/>
    </location>
</feature>
<proteinExistence type="predicted"/>
<reference evidence="3" key="1">
    <citation type="journal article" date="2019" name="Int. J. Syst. Evol. Microbiol.">
        <title>The Global Catalogue of Microorganisms (GCM) 10K type strain sequencing project: providing services to taxonomists for standard genome sequencing and annotation.</title>
        <authorList>
            <consortium name="The Broad Institute Genomics Platform"/>
            <consortium name="The Broad Institute Genome Sequencing Center for Infectious Disease"/>
            <person name="Wu L."/>
            <person name="Ma J."/>
        </authorList>
    </citation>
    <scope>NUCLEOTIDE SEQUENCE [LARGE SCALE GENOMIC DNA]</scope>
    <source>
        <strain evidence="3">KCTC 42644</strain>
    </source>
</reference>
<keyword evidence="1" id="KW-1133">Transmembrane helix</keyword>